<evidence type="ECO:0000256" key="5">
    <source>
        <dbReference type="ARBA" id="ARBA00022701"/>
    </source>
</evidence>
<dbReference type="EMBL" id="HACG01013098">
    <property type="protein sequence ID" value="CEK59963.1"/>
    <property type="molecule type" value="Transcribed_RNA"/>
</dbReference>
<keyword evidence="7 9" id="KW-0175">Coiled coil</keyword>
<evidence type="ECO:0000256" key="8">
    <source>
        <dbReference type="ARBA" id="ARBA00023212"/>
    </source>
</evidence>
<dbReference type="GO" id="GO:0005879">
    <property type="term" value="C:axonemal microtubule"/>
    <property type="evidence" value="ECO:0007669"/>
    <property type="project" value="TreeGrafter"/>
</dbReference>
<dbReference type="GO" id="GO:0005814">
    <property type="term" value="C:centriole"/>
    <property type="evidence" value="ECO:0007669"/>
    <property type="project" value="UniProtKB-SubCell"/>
</dbReference>
<comment type="similarity">
    <text evidence="2">Belongs to the CEP162 family.</text>
</comment>
<evidence type="ECO:0000256" key="4">
    <source>
        <dbReference type="ARBA" id="ARBA00022490"/>
    </source>
</evidence>
<evidence type="ECO:0000256" key="2">
    <source>
        <dbReference type="ARBA" id="ARBA00009485"/>
    </source>
</evidence>
<keyword evidence="6" id="KW-0970">Cilium biogenesis/degradation</keyword>
<dbReference type="GO" id="GO:0060271">
    <property type="term" value="P:cilium assembly"/>
    <property type="evidence" value="ECO:0007669"/>
    <property type="project" value="TreeGrafter"/>
</dbReference>
<keyword evidence="8" id="KW-0206">Cytoskeleton</keyword>
<gene>
    <name evidence="11" type="primary">ORF37991</name>
</gene>
<comment type="subcellular location">
    <subcellularLocation>
        <location evidence="1">Cytoplasm</location>
        <location evidence="1">Cytoskeleton</location>
        <location evidence="1">Microtubule organizing center</location>
        <location evidence="1">Centrosome</location>
        <location evidence="1">Centriole</location>
    </subcellularLocation>
</comment>
<dbReference type="PANTHER" id="PTHR34031">
    <property type="entry name" value="CENTROSOMAL PROTEIN OF 162 KDA"/>
    <property type="match status" value="1"/>
</dbReference>
<feature type="non-terminal residue" evidence="11">
    <location>
        <position position="1"/>
    </location>
</feature>
<feature type="coiled-coil region" evidence="9">
    <location>
        <begin position="210"/>
        <end position="237"/>
    </location>
</feature>
<feature type="coiled-coil region" evidence="9">
    <location>
        <begin position="41"/>
        <end position="104"/>
    </location>
</feature>
<dbReference type="PANTHER" id="PTHR34031:SF1">
    <property type="entry name" value="CENTROSOMAL PROTEIN OF 162 KDA"/>
    <property type="match status" value="1"/>
</dbReference>
<evidence type="ECO:0000313" key="11">
    <source>
        <dbReference type="EMBL" id="CEK59963.1"/>
    </source>
</evidence>
<dbReference type="InterPro" id="IPR038774">
    <property type="entry name" value="CEP162-like"/>
</dbReference>
<evidence type="ECO:0000256" key="3">
    <source>
        <dbReference type="ARBA" id="ARBA00021406"/>
    </source>
</evidence>
<accession>A0A0B6YUR9</accession>
<keyword evidence="4" id="KW-0963">Cytoplasm</keyword>
<protein>
    <recommendedName>
        <fullName evidence="3">Centrosomal protein of 162 kDa</fullName>
    </recommendedName>
</protein>
<evidence type="ECO:0000256" key="9">
    <source>
        <dbReference type="SAM" id="Coils"/>
    </source>
</evidence>
<dbReference type="AlphaFoldDB" id="A0A0B6YUR9"/>
<evidence type="ECO:0000256" key="10">
    <source>
        <dbReference type="SAM" id="MobiDB-lite"/>
    </source>
</evidence>
<evidence type="ECO:0000256" key="7">
    <source>
        <dbReference type="ARBA" id="ARBA00023054"/>
    </source>
</evidence>
<name>A0A0B6YUR9_9EUPU</name>
<proteinExistence type="inferred from homology"/>
<evidence type="ECO:0000256" key="1">
    <source>
        <dbReference type="ARBA" id="ARBA00004114"/>
    </source>
</evidence>
<reference evidence="11" key="1">
    <citation type="submission" date="2014-12" db="EMBL/GenBank/DDBJ databases">
        <title>Insight into the proteome of Arion vulgaris.</title>
        <authorList>
            <person name="Aradska J."/>
            <person name="Bulat T."/>
            <person name="Smidak R."/>
            <person name="Sarate P."/>
            <person name="Gangsoo J."/>
            <person name="Sialana F."/>
            <person name="Bilban M."/>
            <person name="Lubec G."/>
        </authorList>
    </citation>
    <scope>NUCLEOTIDE SEQUENCE</scope>
    <source>
        <tissue evidence="11">Skin</tissue>
    </source>
</reference>
<organism evidence="11">
    <name type="scientific">Arion vulgaris</name>
    <dbReference type="NCBI Taxonomy" id="1028688"/>
    <lineage>
        <taxon>Eukaryota</taxon>
        <taxon>Metazoa</taxon>
        <taxon>Spiralia</taxon>
        <taxon>Lophotrochozoa</taxon>
        <taxon>Mollusca</taxon>
        <taxon>Gastropoda</taxon>
        <taxon>Heterobranchia</taxon>
        <taxon>Euthyneura</taxon>
        <taxon>Panpulmonata</taxon>
        <taxon>Eupulmonata</taxon>
        <taxon>Stylommatophora</taxon>
        <taxon>Helicina</taxon>
        <taxon>Arionoidea</taxon>
        <taxon>Arionidae</taxon>
        <taxon>Arion</taxon>
    </lineage>
</organism>
<sequence>TKSKKDNSSTISAVPSERPPFPQTPSKTRDYEPEAFADGDLSSLLAENQQLKTKVDQLHLQLDQQRVDLRRSLAETESVARQNREQLEHQIDMLRTNHQKELQKLITEQALHSSTSRVAELQSKCDTQEVMIRHLQVQLKKVTSEAEQLPHLKTKELHLQKQVDDLQGKLREAKIVQAPEMRHFESLEGKLTDLIQRQRNRETELDSVVKQNQETCRAEMKEEIEKWKQVVEAKNQQLQVFRIELDSILEVLRTLQRQGVTLPIGTLYS</sequence>
<feature type="region of interest" description="Disordered" evidence="10">
    <location>
        <begin position="1"/>
        <end position="33"/>
    </location>
</feature>
<keyword evidence="5" id="KW-0493">Microtubule</keyword>
<evidence type="ECO:0000256" key="6">
    <source>
        <dbReference type="ARBA" id="ARBA00022794"/>
    </source>
</evidence>